<protein>
    <submittedName>
        <fullName evidence="2">Uncharacterized protein</fullName>
    </submittedName>
</protein>
<evidence type="ECO:0000313" key="4">
    <source>
        <dbReference type="Proteomes" id="UP000233720"/>
    </source>
</evidence>
<proteinExistence type="predicted"/>
<dbReference type="EMBL" id="PHKW01000002">
    <property type="protein sequence ID" value="PKV17405.1"/>
    <property type="molecule type" value="Genomic_DNA"/>
</dbReference>
<sequence length="59" mass="6278">MIGRVAGTRLAGTAPTICQHIDPRAPLRLESDMCTAPPVRSDVPFPIPDSRFPNPGLPA</sequence>
<dbReference type="EMBL" id="PHKV01000002">
    <property type="protein sequence ID" value="PKV13128.1"/>
    <property type="molecule type" value="Genomic_DNA"/>
</dbReference>
<accession>A0A2N3RKW8</accession>
<dbReference type="Proteomes" id="UP000233748">
    <property type="component" value="Unassembled WGS sequence"/>
</dbReference>
<evidence type="ECO:0000256" key="1">
    <source>
        <dbReference type="SAM" id="MobiDB-lite"/>
    </source>
</evidence>
<dbReference type="Proteomes" id="UP000233720">
    <property type="component" value="Unassembled WGS sequence"/>
</dbReference>
<evidence type="ECO:0000313" key="5">
    <source>
        <dbReference type="Proteomes" id="UP000233748"/>
    </source>
</evidence>
<dbReference type="OrthoDB" id="6007941at2"/>
<organism evidence="2 4">
    <name type="scientific">Xanthomonas prunicola</name>
    <dbReference type="NCBI Taxonomy" id="2053930"/>
    <lineage>
        <taxon>Bacteria</taxon>
        <taxon>Pseudomonadati</taxon>
        <taxon>Pseudomonadota</taxon>
        <taxon>Gammaproteobacteria</taxon>
        <taxon>Lysobacterales</taxon>
        <taxon>Lysobacteraceae</taxon>
        <taxon>Xanthomonas</taxon>
    </lineage>
</organism>
<evidence type="ECO:0000313" key="2">
    <source>
        <dbReference type="EMBL" id="PKV13128.1"/>
    </source>
</evidence>
<feature type="region of interest" description="Disordered" evidence="1">
    <location>
        <begin position="38"/>
        <end position="59"/>
    </location>
</feature>
<name>A0A2N3RKW8_9XANT</name>
<dbReference type="AlphaFoldDB" id="A0A2N3RKW8"/>
<comment type="caution">
    <text evidence="2">The sequence shown here is derived from an EMBL/GenBank/DDBJ whole genome shotgun (WGS) entry which is preliminary data.</text>
</comment>
<gene>
    <name evidence="2" type="ORF">XpruCFBP8353_07645</name>
    <name evidence="3" type="ORF">XpruCFBP8354_07640</name>
</gene>
<evidence type="ECO:0000313" key="3">
    <source>
        <dbReference type="EMBL" id="PKV17405.1"/>
    </source>
</evidence>
<reference evidence="4 5" key="1">
    <citation type="submission" date="2017-11" db="EMBL/GenBank/DDBJ databases">
        <title>Xanthomonas prunicola sp. nov., a novel pathogen that affects nectarine (Prunus persica var. nectarine) trees.</title>
        <authorList>
            <person name="Lopez M."/>
            <person name="Lopez-Soriano P."/>
            <person name="Garita-Cambronero J."/>
            <person name="Beltran C."/>
            <person name="Taghouti G."/>
            <person name="Portier P."/>
            <person name="Cubero J."/>
            <person name="Fischer-Le Saux M."/>
            <person name="Marco-Noales E."/>
        </authorList>
    </citation>
    <scope>NUCLEOTIDE SEQUENCE [LARGE SCALE GENOMIC DNA]</scope>
    <source>
        <strain evidence="2 4">CFBP8353</strain>
        <strain evidence="3 5">CFBP8354</strain>
    </source>
</reference>
<keyword evidence="5" id="KW-1185">Reference proteome</keyword>